<sequence length="828" mass="82185">MATPRITPSASRYTNSSADACSLSCSSNIGQLTINYWTPLSIATTITAETVVTIINKKSNSTRVTTVTNQEVDFSKYPKPTNLNSDGIQTTLITDVDERGSGFTTITLTFPSVYVQYDSVYHLSGQIPTTVNGKSTCTSISKDDGAPISWPSHPPLPLTTGTVDSALMHQDPKGWTFFPMAGPDNNPDVGKVINDAADYPLIKSLFPDLPIWSCQGLASGVGNGPDGFSSTALFLTDTSTSIEDDEDADTATAHQPKTSVMVDPVSAQPTPSAKVEPSQTPQPPAPASIAQPPVPSQTPGKSTGSESSSSSSEGDTPSKPSISTENDGSAAQPGKTPPKVVPAPYSTPSGPDSLPAKSTTLGGQSPGTNEVHNGNSDTNLNPAAGGEVSAGGGEVSAAGGQVSAGGGEVSAAGGGASKSNAPLDTGNSHQGSVQHAQDATALTVPAEPVIFGGETLTPIAASQYVVAGHTIAPGPQPTTIENGNSAMPIVLQSSQGKLVFSVGSAGTVVPIQNGGGTATTQSFAPDGRPLVTSNAQGQYLVSGQTLSPGKINTVAGTLISLAPSGPSVAVLGSKTAGAAFAPDGLPLVTSNAQGQYLVSGQTLSPGKVNTVAGTLISLAPSGSSIANLGSETAEAAAGAAHGNGPSPVLTFGSQTITPDSQGHLVVAGQTLSPGGAPISVSGIPLSLNSAGDVAIIGGSKTQTLANYLGVTPAPSPALLTFGTKTVAPNSLCQYIVDGQTLSAGGAVTVSGTPFSLDSGGSIAVVGTKTESVGNGAIVSGLSGNGDNGSASRTGPTPFTGSASNAKMSSMAMAVSVIVWGLVGVIAFL</sequence>
<evidence type="ECO:0000313" key="4">
    <source>
        <dbReference type="Proteomes" id="UP001161017"/>
    </source>
</evidence>
<keyword evidence="2" id="KW-0812">Transmembrane</keyword>
<evidence type="ECO:0000256" key="1">
    <source>
        <dbReference type="SAM" id="MobiDB-lite"/>
    </source>
</evidence>
<feature type="compositionally biased region" description="Polar residues" evidence="1">
    <location>
        <begin position="346"/>
        <end position="381"/>
    </location>
</feature>
<feature type="region of interest" description="Disordered" evidence="1">
    <location>
        <begin position="241"/>
        <end position="437"/>
    </location>
</feature>
<name>A0AA43TWG6_9LECA</name>
<protein>
    <submittedName>
        <fullName evidence="3">Uncharacterized protein</fullName>
    </submittedName>
</protein>
<accession>A0AA43TWG6</accession>
<organism evidence="3 4">
    <name type="scientific">Ramalina farinacea</name>
    <dbReference type="NCBI Taxonomy" id="258253"/>
    <lineage>
        <taxon>Eukaryota</taxon>
        <taxon>Fungi</taxon>
        <taxon>Dikarya</taxon>
        <taxon>Ascomycota</taxon>
        <taxon>Pezizomycotina</taxon>
        <taxon>Lecanoromycetes</taxon>
        <taxon>OSLEUM clade</taxon>
        <taxon>Lecanoromycetidae</taxon>
        <taxon>Lecanorales</taxon>
        <taxon>Lecanorineae</taxon>
        <taxon>Ramalinaceae</taxon>
        <taxon>Ramalina</taxon>
    </lineage>
</organism>
<comment type="caution">
    <text evidence="3">The sequence shown here is derived from an EMBL/GenBank/DDBJ whole genome shotgun (WGS) entry which is preliminary data.</text>
</comment>
<evidence type="ECO:0000256" key="2">
    <source>
        <dbReference type="SAM" id="Phobius"/>
    </source>
</evidence>
<keyword evidence="4" id="KW-1185">Reference proteome</keyword>
<gene>
    <name evidence="3" type="ORF">OHK93_001646</name>
</gene>
<dbReference type="EMBL" id="JAPUFD010000011">
    <property type="protein sequence ID" value="MDI1490443.1"/>
    <property type="molecule type" value="Genomic_DNA"/>
</dbReference>
<feature type="compositionally biased region" description="Low complexity" evidence="1">
    <location>
        <begin position="297"/>
        <end position="321"/>
    </location>
</feature>
<feature type="transmembrane region" description="Helical" evidence="2">
    <location>
        <begin position="807"/>
        <end position="827"/>
    </location>
</feature>
<feature type="compositionally biased region" description="Polar residues" evidence="1">
    <location>
        <begin position="418"/>
        <end position="437"/>
    </location>
</feature>
<evidence type="ECO:0000313" key="3">
    <source>
        <dbReference type="EMBL" id="MDI1490443.1"/>
    </source>
</evidence>
<dbReference type="Proteomes" id="UP001161017">
    <property type="component" value="Unassembled WGS sequence"/>
</dbReference>
<feature type="compositionally biased region" description="Gly residues" evidence="1">
    <location>
        <begin position="402"/>
        <end position="416"/>
    </location>
</feature>
<dbReference type="AlphaFoldDB" id="A0AA43TWG6"/>
<keyword evidence="2" id="KW-1133">Transmembrane helix</keyword>
<keyword evidence="2" id="KW-0472">Membrane</keyword>
<proteinExistence type="predicted"/>
<feature type="compositionally biased region" description="Pro residues" evidence="1">
    <location>
        <begin position="280"/>
        <end position="296"/>
    </location>
</feature>
<reference evidence="3" key="1">
    <citation type="journal article" date="2023" name="Genome Biol. Evol.">
        <title>First Whole Genome Sequence and Flow Cytometry Genome Size Data for the Lichen-Forming Fungus Ramalina farinacea (Ascomycota).</title>
        <authorList>
            <person name="Llewellyn T."/>
            <person name="Mian S."/>
            <person name="Hill R."/>
            <person name="Leitch I.J."/>
            <person name="Gaya E."/>
        </authorList>
    </citation>
    <scope>NUCLEOTIDE SEQUENCE</scope>
    <source>
        <strain evidence="3">LIQ254RAFAR</strain>
    </source>
</reference>